<evidence type="ECO:0000313" key="8">
    <source>
        <dbReference type="EMBL" id="GET43776.1"/>
    </source>
</evidence>
<feature type="binding site" evidence="6">
    <location>
        <begin position="237"/>
        <end position="238"/>
    </location>
    <ligand>
        <name>substrate</name>
    </ligand>
</feature>
<comment type="cofactor">
    <cofactor evidence="7">
        <name>a divalent metal cation</name>
        <dbReference type="ChEBI" id="CHEBI:60240"/>
    </cofactor>
    <text evidence="7">Binds 1 divalent metal cation per subunit.</text>
</comment>
<evidence type="ECO:0000256" key="6">
    <source>
        <dbReference type="PIRSR" id="PIRSR038994-2"/>
    </source>
</evidence>
<evidence type="ECO:0000256" key="7">
    <source>
        <dbReference type="PIRSR" id="PIRSR038994-3"/>
    </source>
</evidence>
<evidence type="ECO:0000256" key="4">
    <source>
        <dbReference type="PIRNR" id="PIRNR038994"/>
    </source>
</evidence>
<feature type="binding site" evidence="6">
    <location>
        <position position="158"/>
    </location>
    <ligand>
        <name>substrate</name>
    </ligand>
</feature>
<evidence type="ECO:0000256" key="5">
    <source>
        <dbReference type="PIRSR" id="PIRSR038994-1"/>
    </source>
</evidence>
<feature type="binding site" evidence="7">
    <location>
        <position position="147"/>
    </location>
    <ligand>
        <name>Zn(2+)</name>
        <dbReference type="ChEBI" id="CHEBI:29105"/>
    </ligand>
</feature>
<dbReference type="GO" id="GO:0008448">
    <property type="term" value="F:N-acetylglucosamine-6-phosphate deacetylase activity"/>
    <property type="evidence" value="ECO:0007669"/>
    <property type="project" value="InterPro"/>
</dbReference>
<dbReference type="GO" id="GO:0046872">
    <property type="term" value="F:metal ion binding"/>
    <property type="evidence" value="ECO:0007669"/>
    <property type="project" value="UniProtKB-KW"/>
</dbReference>
<dbReference type="EMBL" id="BLAY01000252">
    <property type="protein sequence ID" value="GET43776.1"/>
    <property type="molecule type" value="Genomic_DNA"/>
</dbReference>
<proteinExistence type="inferred from homology"/>
<dbReference type="AlphaFoldDB" id="A0AAV3XPX7"/>
<dbReference type="NCBIfam" id="TIGR00221">
    <property type="entry name" value="nagA"/>
    <property type="match status" value="1"/>
</dbReference>
<sequence>MNDLSQMTLDLDIFNARLLGYEGLQMILVDRMGRIKEILPMDTVSKRVAPTDLKGLNVAGDWISLGGVDLQINGALGWPFPDLTPKNADKLPEICQFLWQRGVDGFLPTLVTSSVQKIQQSLAVLADFAAKQPEDSSAAKILGVHLEGPFLNPQKRGAHPAEFLLPLTIDNVKRVLGDYAEMVKVMTLAPELDSTGEVIPYLRSLGITVSLGHSMATAAQAQQAFELGARMVTHAFNAMPPLHHREPGLLGAALVHRDVRCGLIADGEHVCPIMLDLLLRISRSPHAPRTSGGCVFLVSDALAPLGLPDGIYPWDNRKIEVKNGTARLPNGTLAGTTLPLLVGVQNLVKWGICQVEEAIALATVAPRRAIGLMIDRSERSHEIPTKKDKTNCDYLGQPANRLLRWHWEKTTSSLTWQRLQKLSLNK</sequence>
<comment type="caution">
    <text evidence="8">The sequence shown here is derived from an EMBL/GenBank/DDBJ whole genome shotgun (WGS) entry which is preliminary data.</text>
</comment>
<protein>
    <submittedName>
        <fullName evidence="8">N-acetylglucosamine-6-phosphate deacetylase</fullName>
    </submittedName>
</protein>
<keyword evidence="2 7" id="KW-0479">Metal-binding</keyword>
<name>A0AAV3XPX7_9CYAN</name>
<keyword evidence="4" id="KW-0119">Carbohydrate metabolism</keyword>
<gene>
    <name evidence="8" type="ORF">MiSe_86010</name>
</gene>
<keyword evidence="9" id="KW-1185">Reference proteome</keyword>
<feature type="binding site" evidence="6">
    <location>
        <position position="245"/>
    </location>
    <ligand>
        <name>substrate</name>
    </ligand>
</feature>
<comment type="similarity">
    <text evidence="1 4">Belongs to the metallo-dependent hydrolases superfamily. NagA family.</text>
</comment>
<dbReference type="InterPro" id="IPR032466">
    <property type="entry name" value="Metal_Hydrolase"/>
</dbReference>
<evidence type="ECO:0000313" key="9">
    <source>
        <dbReference type="Proteomes" id="UP001050975"/>
    </source>
</evidence>
<dbReference type="PANTHER" id="PTHR11113">
    <property type="entry name" value="N-ACETYLGLUCOSAMINE-6-PHOSPHATE DEACETYLASE"/>
    <property type="match status" value="1"/>
</dbReference>
<evidence type="ECO:0000256" key="2">
    <source>
        <dbReference type="ARBA" id="ARBA00022723"/>
    </source>
</evidence>
<dbReference type="Proteomes" id="UP001050975">
    <property type="component" value="Unassembled WGS sequence"/>
</dbReference>
<dbReference type="PIRSF" id="PIRSF038994">
    <property type="entry name" value="NagA"/>
    <property type="match status" value="1"/>
</dbReference>
<feature type="binding site" evidence="7">
    <location>
        <position position="213"/>
    </location>
    <ligand>
        <name>Zn(2+)</name>
        <dbReference type="ChEBI" id="CHEBI:29105"/>
    </ligand>
</feature>
<feature type="binding site" evidence="7">
    <location>
        <position position="234"/>
    </location>
    <ligand>
        <name>Zn(2+)</name>
        <dbReference type="ChEBI" id="CHEBI:29105"/>
    </ligand>
</feature>
<feature type="active site" description="Proton donor/acceptor" evidence="5">
    <location>
        <position position="300"/>
    </location>
</feature>
<dbReference type="PANTHER" id="PTHR11113:SF14">
    <property type="entry name" value="N-ACETYLGLUCOSAMINE-6-PHOSPHATE DEACETYLASE"/>
    <property type="match status" value="1"/>
</dbReference>
<accession>A0AAV3XPX7</accession>
<organism evidence="8 9">
    <name type="scientific">Microseira wollei NIES-4236</name>
    <dbReference type="NCBI Taxonomy" id="2530354"/>
    <lineage>
        <taxon>Bacteria</taxon>
        <taxon>Bacillati</taxon>
        <taxon>Cyanobacteriota</taxon>
        <taxon>Cyanophyceae</taxon>
        <taxon>Oscillatoriophycideae</taxon>
        <taxon>Aerosakkonematales</taxon>
        <taxon>Aerosakkonemataceae</taxon>
        <taxon>Microseira</taxon>
    </lineage>
</organism>
<dbReference type="Gene3D" id="3.20.20.140">
    <property type="entry name" value="Metal-dependent hydrolases"/>
    <property type="match status" value="1"/>
</dbReference>
<keyword evidence="3 4" id="KW-0378">Hydrolase</keyword>
<reference evidence="8" key="1">
    <citation type="submission" date="2019-10" db="EMBL/GenBank/DDBJ databases">
        <title>Draft genome sequece of Microseira wollei NIES-4236.</title>
        <authorList>
            <person name="Yamaguchi H."/>
            <person name="Suzuki S."/>
            <person name="Kawachi M."/>
        </authorList>
    </citation>
    <scope>NUCLEOTIDE SEQUENCE</scope>
    <source>
        <strain evidence="8">NIES-4236</strain>
    </source>
</reference>
<dbReference type="GO" id="GO:0006046">
    <property type="term" value="P:N-acetylglucosamine catabolic process"/>
    <property type="evidence" value="ECO:0007669"/>
    <property type="project" value="TreeGrafter"/>
</dbReference>
<dbReference type="InterPro" id="IPR003764">
    <property type="entry name" value="GlcNAc_6-P_deAcase"/>
</dbReference>
<feature type="binding site" evidence="6">
    <location>
        <position position="269"/>
    </location>
    <ligand>
        <name>substrate</name>
    </ligand>
</feature>
<feature type="binding site" evidence="6">
    <location>
        <begin position="333"/>
        <end position="335"/>
    </location>
    <ligand>
        <name>substrate</name>
    </ligand>
</feature>
<evidence type="ECO:0000256" key="3">
    <source>
        <dbReference type="ARBA" id="ARBA00022801"/>
    </source>
</evidence>
<dbReference type="SUPFAM" id="SSF51556">
    <property type="entry name" value="Metallo-dependent hydrolases"/>
    <property type="match status" value="1"/>
</dbReference>
<dbReference type="CDD" id="cd00854">
    <property type="entry name" value="NagA"/>
    <property type="match status" value="1"/>
</dbReference>
<evidence type="ECO:0000256" key="1">
    <source>
        <dbReference type="ARBA" id="ARBA00010716"/>
    </source>
</evidence>